<reference evidence="2" key="1">
    <citation type="submission" date="2023-06" db="EMBL/GenBank/DDBJ databases">
        <title>Genome-scale phylogeny and comparative genomics of the fungal order Sordariales.</title>
        <authorList>
            <consortium name="Lawrence Berkeley National Laboratory"/>
            <person name="Hensen N."/>
            <person name="Bonometti L."/>
            <person name="Westerberg I."/>
            <person name="Brannstrom I.O."/>
            <person name="Guillou S."/>
            <person name="Cros-Aarteil S."/>
            <person name="Calhoun S."/>
            <person name="Haridas S."/>
            <person name="Kuo A."/>
            <person name="Mondo S."/>
            <person name="Pangilinan J."/>
            <person name="Riley R."/>
            <person name="Labutti K."/>
            <person name="Andreopoulos B."/>
            <person name="Lipzen A."/>
            <person name="Chen C."/>
            <person name="Yanf M."/>
            <person name="Daum C."/>
            <person name="Ng V."/>
            <person name="Clum A."/>
            <person name="Steindorff A."/>
            <person name="Ohm R."/>
            <person name="Martin F."/>
            <person name="Silar P."/>
            <person name="Natvig D."/>
            <person name="Lalanne C."/>
            <person name="Gautier V."/>
            <person name="Ament-Velasquez S.L."/>
            <person name="Kruys A."/>
            <person name="Hutchinson M.I."/>
            <person name="Powell A.J."/>
            <person name="Barry K."/>
            <person name="Miller A.N."/>
            <person name="Grigoriev I.V."/>
            <person name="Debuchy R."/>
            <person name="Gladieux P."/>
            <person name="Thoren M.H."/>
            <person name="Johannesson H."/>
        </authorList>
    </citation>
    <scope>NUCLEOTIDE SEQUENCE</scope>
    <source>
        <strain evidence="2">CBS 540.89</strain>
    </source>
</reference>
<evidence type="ECO:0000256" key="1">
    <source>
        <dbReference type="SAM" id="MobiDB-lite"/>
    </source>
</evidence>
<sequence>MPPPSPTKVQSSNGIISLDPSKPIHTEIKPLILDILRTKHCIQGSVFLVEGIDVIGVQQDGRKAVRLLLGDGELVIQGLVRGSMHWVVDGGKVFEGGMDIRTVGWDEGYLEVLREEGREVKDVRELLGKKKNGEGKRFGLEARVREVEDRKRRESEIEREKMREEEERRKKEEGAAVEGNREGAEQGEKDEDYISESDYEEDGFERMEISTERATQRRAMVMANTGTNNTTPQRPPAFKQQPQQLQNQSKPPPQQLATPQPHISHPHSRPQPQNITPKPLPWLSNDPAQPLKLTPLSQIPHLPYKQNWMVNVLVIVTQLSEVEPCPYPPYVQRQARVVDQSTPEKHVHFTVFLEPEKFEPGLGEVVLLMGVKNHKLDGGSLKKYVSDRPKGGGRWWVEGRELGWCKGEVEGLREWWDQCKEEREADDG</sequence>
<dbReference type="EMBL" id="JAUKTV010000003">
    <property type="protein sequence ID" value="KAK0741819.1"/>
    <property type="molecule type" value="Genomic_DNA"/>
</dbReference>
<dbReference type="AlphaFoldDB" id="A0AA40ELZ6"/>
<name>A0AA40ELZ6_9PEZI</name>
<evidence type="ECO:0000313" key="2">
    <source>
        <dbReference type="EMBL" id="KAK0741819.1"/>
    </source>
</evidence>
<feature type="compositionally biased region" description="Basic and acidic residues" evidence="1">
    <location>
        <begin position="149"/>
        <end position="187"/>
    </location>
</feature>
<feature type="region of interest" description="Disordered" evidence="1">
    <location>
        <begin position="149"/>
        <end position="207"/>
    </location>
</feature>
<protein>
    <submittedName>
        <fullName evidence="2">Uncharacterized protein</fullName>
    </submittedName>
</protein>
<proteinExistence type="predicted"/>
<feature type="compositionally biased region" description="Low complexity" evidence="1">
    <location>
        <begin position="236"/>
        <end position="249"/>
    </location>
</feature>
<dbReference type="Proteomes" id="UP001172159">
    <property type="component" value="Unassembled WGS sequence"/>
</dbReference>
<gene>
    <name evidence="2" type="ORF">B0T21DRAFT_433214</name>
</gene>
<feature type="region of interest" description="Disordered" evidence="1">
    <location>
        <begin position="225"/>
        <end position="283"/>
    </location>
</feature>
<accession>A0AA40ELZ6</accession>
<feature type="compositionally biased region" description="Acidic residues" evidence="1">
    <location>
        <begin position="188"/>
        <end position="203"/>
    </location>
</feature>
<keyword evidence="3" id="KW-1185">Reference proteome</keyword>
<evidence type="ECO:0000313" key="3">
    <source>
        <dbReference type="Proteomes" id="UP001172159"/>
    </source>
</evidence>
<organism evidence="2 3">
    <name type="scientific">Apiosordaria backusii</name>
    <dbReference type="NCBI Taxonomy" id="314023"/>
    <lineage>
        <taxon>Eukaryota</taxon>
        <taxon>Fungi</taxon>
        <taxon>Dikarya</taxon>
        <taxon>Ascomycota</taxon>
        <taxon>Pezizomycotina</taxon>
        <taxon>Sordariomycetes</taxon>
        <taxon>Sordariomycetidae</taxon>
        <taxon>Sordariales</taxon>
        <taxon>Lasiosphaeriaceae</taxon>
        <taxon>Apiosordaria</taxon>
    </lineage>
</organism>
<comment type="caution">
    <text evidence="2">The sequence shown here is derived from an EMBL/GenBank/DDBJ whole genome shotgun (WGS) entry which is preliminary data.</text>
</comment>